<sequence>MAKDKDRTLNPAAAQRKAEKQKALKKGKQQVQAQRNERLAKKNPARLQREIEGLKELEQSGGLKPRDKQTLEGLEKELRAVQKAREALGDAAPTFSTRPPRREGEGEGEGFRGGRGGGGGGGRERAILGKRRRDGSPVGRAHRDDSSETDEDVRSIPMPRDTPPPLPVSARQRSRNPNEEPLGSGSGARVPHALPPKPVAQTVYASAPVVRDLRKEAARFMPAAVAQKMKAAKGEGRLLEAEELERLERAGYGDARRAGEEAEREKGGGMMDAEVEMGDANLAEEEAAFERELREVEAESGSVGVEGEGGGGGGGRRVQVEDVEDDGL</sequence>
<accession>R7YX56</accession>
<feature type="region of interest" description="Disordered" evidence="1">
    <location>
        <begin position="1"/>
        <end position="199"/>
    </location>
</feature>
<gene>
    <name evidence="3" type="ORF">W97_05486</name>
</gene>
<feature type="compositionally biased region" description="Basic and acidic residues" evidence="1">
    <location>
        <begin position="47"/>
        <end position="88"/>
    </location>
</feature>
<dbReference type="STRING" id="1168221.R7YX56"/>
<evidence type="ECO:0000313" key="4">
    <source>
        <dbReference type="Proteomes" id="UP000016924"/>
    </source>
</evidence>
<feature type="region of interest" description="Disordered" evidence="1">
    <location>
        <begin position="252"/>
        <end position="328"/>
    </location>
</feature>
<evidence type="ECO:0000259" key="2">
    <source>
        <dbReference type="Pfam" id="PF09429"/>
    </source>
</evidence>
<protein>
    <recommendedName>
        <fullName evidence="2">Wbp11/ELF5/Saf1 N-terminal domain-containing protein</fullName>
    </recommendedName>
</protein>
<feature type="compositionally biased region" description="Basic and acidic residues" evidence="1">
    <location>
        <begin position="252"/>
        <end position="267"/>
    </location>
</feature>
<dbReference type="OrthoDB" id="5597581at2759"/>
<dbReference type="HOGENOM" id="CLU_078580_0_0_1"/>
<dbReference type="EMBL" id="JH767580">
    <property type="protein sequence ID" value="EON66389.1"/>
    <property type="molecule type" value="Genomic_DNA"/>
</dbReference>
<dbReference type="eggNOG" id="ENOG502S9RI">
    <property type="taxonomic scope" value="Eukaryota"/>
</dbReference>
<evidence type="ECO:0000313" key="3">
    <source>
        <dbReference type="EMBL" id="EON66389.1"/>
    </source>
</evidence>
<proteinExistence type="predicted"/>
<feature type="compositionally biased region" description="Acidic residues" evidence="1">
    <location>
        <begin position="273"/>
        <end position="287"/>
    </location>
</feature>
<feature type="compositionally biased region" description="Basic and acidic residues" evidence="1">
    <location>
        <begin position="288"/>
        <end position="297"/>
    </location>
</feature>
<organism evidence="3 4">
    <name type="scientific">Coniosporium apollinis (strain CBS 100218)</name>
    <name type="common">Rock-inhabiting black yeast</name>
    <dbReference type="NCBI Taxonomy" id="1168221"/>
    <lineage>
        <taxon>Eukaryota</taxon>
        <taxon>Fungi</taxon>
        <taxon>Dikarya</taxon>
        <taxon>Ascomycota</taxon>
        <taxon>Pezizomycotina</taxon>
        <taxon>Dothideomycetes</taxon>
        <taxon>Dothideomycetes incertae sedis</taxon>
        <taxon>Coniosporium</taxon>
    </lineage>
</organism>
<dbReference type="RefSeq" id="XP_007781706.1">
    <property type="nucleotide sequence ID" value="XM_007783516.1"/>
</dbReference>
<feature type="compositionally biased region" description="Basic and acidic residues" evidence="1">
    <location>
        <begin position="100"/>
        <end position="112"/>
    </location>
</feature>
<reference evidence="4" key="1">
    <citation type="submission" date="2012-06" db="EMBL/GenBank/DDBJ databases">
        <title>The genome sequence of Coniosporium apollinis CBS 100218.</title>
        <authorList>
            <consortium name="The Broad Institute Genome Sequencing Platform"/>
            <person name="Cuomo C."/>
            <person name="Gorbushina A."/>
            <person name="Noack S."/>
            <person name="Walker B."/>
            <person name="Young S.K."/>
            <person name="Zeng Q."/>
            <person name="Gargeya S."/>
            <person name="Fitzgerald M."/>
            <person name="Haas B."/>
            <person name="Abouelleil A."/>
            <person name="Alvarado L."/>
            <person name="Arachchi H.M."/>
            <person name="Berlin A.M."/>
            <person name="Chapman S.B."/>
            <person name="Goldberg J."/>
            <person name="Griggs A."/>
            <person name="Gujja S."/>
            <person name="Hansen M."/>
            <person name="Howarth C."/>
            <person name="Imamovic A."/>
            <person name="Larimer J."/>
            <person name="McCowan C."/>
            <person name="Montmayeur A."/>
            <person name="Murphy C."/>
            <person name="Neiman D."/>
            <person name="Pearson M."/>
            <person name="Priest M."/>
            <person name="Roberts A."/>
            <person name="Saif S."/>
            <person name="Shea T."/>
            <person name="Sisk P."/>
            <person name="Sykes S."/>
            <person name="Wortman J."/>
            <person name="Nusbaum C."/>
            <person name="Birren B."/>
        </authorList>
    </citation>
    <scope>NUCLEOTIDE SEQUENCE [LARGE SCALE GENOMIC DNA]</scope>
    <source>
        <strain evidence="4">CBS 100218</strain>
    </source>
</reference>
<name>R7YX56_CONA1</name>
<dbReference type="GeneID" id="19902797"/>
<keyword evidence="4" id="KW-1185">Reference proteome</keyword>
<dbReference type="InterPro" id="IPR019007">
    <property type="entry name" value="Wbp11/ELF5/Saf1_N"/>
</dbReference>
<dbReference type="AlphaFoldDB" id="R7YX56"/>
<evidence type="ECO:0000256" key="1">
    <source>
        <dbReference type="SAM" id="MobiDB-lite"/>
    </source>
</evidence>
<dbReference type="GO" id="GO:0006396">
    <property type="term" value="P:RNA processing"/>
    <property type="evidence" value="ECO:0007669"/>
    <property type="project" value="InterPro"/>
</dbReference>
<dbReference type="OMA" id="MPKERNF"/>
<feature type="compositionally biased region" description="Gly residues" evidence="1">
    <location>
        <begin position="304"/>
        <end position="316"/>
    </location>
</feature>
<feature type="domain" description="Wbp11/ELF5/Saf1 N-terminal" evidence="2">
    <location>
        <begin position="7"/>
        <end position="83"/>
    </location>
</feature>
<dbReference type="Proteomes" id="UP000016924">
    <property type="component" value="Unassembled WGS sequence"/>
</dbReference>
<dbReference type="Pfam" id="PF09429">
    <property type="entry name" value="Wbp11"/>
    <property type="match status" value="1"/>
</dbReference>